<feature type="transmembrane region" description="Helical" evidence="13">
    <location>
        <begin position="12"/>
        <end position="35"/>
    </location>
</feature>
<keyword evidence="12" id="KW-0175">Coiled coil</keyword>
<evidence type="ECO:0000256" key="13">
    <source>
        <dbReference type="SAM" id="Phobius"/>
    </source>
</evidence>
<evidence type="ECO:0000256" key="5">
    <source>
        <dbReference type="ARBA" id="ARBA00022832"/>
    </source>
</evidence>
<comment type="caution">
    <text evidence="15">The sequence shown here is derived from an EMBL/GenBank/DDBJ whole genome shotgun (WGS) entry which is preliminary data.</text>
</comment>
<dbReference type="GO" id="GO:0016717">
    <property type="term" value="F:oxidoreductase activity, acting on paired donors, with oxidation of a pair of donors resulting in the reduction of molecular oxygen to two molecules of water"/>
    <property type="evidence" value="ECO:0007669"/>
    <property type="project" value="InterPro"/>
</dbReference>
<dbReference type="InterPro" id="IPR015876">
    <property type="entry name" value="Acyl-CoA_DS"/>
</dbReference>
<feature type="coiled-coil region" evidence="12">
    <location>
        <begin position="338"/>
        <end position="365"/>
    </location>
</feature>
<dbReference type="GO" id="GO:0016020">
    <property type="term" value="C:membrane"/>
    <property type="evidence" value="ECO:0007669"/>
    <property type="project" value="UniProtKB-SubCell"/>
</dbReference>
<feature type="transmembrane region" description="Helical" evidence="13">
    <location>
        <begin position="168"/>
        <end position="195"/>
    </location>
</feature>
<dbReference type="EMBL" id="PIQF01000002">
    <property type="protein sequence ID" value="RUO76007.1"/>
    <property type="molecule type" value="Genomic_DNA"/>
</dbReference>
<evidence type="ECO:0000256" key="11">
    <source>
        <dbReference type="ARBA" id="ARBA00023160"/>
    </source>
</evidence>
<dbReference type="PANTHER" id="PTHR11351">
    <property type="entry name" value="ACYL-COA DESATURASE"/>
    <property type="match status" value="1"/>
</dbReference>
<protein>
    <submittedName>
        <fullName evidence="15">Acyl-CoA desaturase</fullName>
    </submittedName>
</protein>
<dbReference type="CDD" id="cd03505">
    <property type="entry name" value="Delta9-FADS-like"/>
    <property type="match status" value="1"/>
</dbReference>
<dbReference type="Pfam" id="PF00487">
    <property type="entry name" value="FA_desaturase"/>
    <property type="match status" value="1"/>
</dbReference>
<keyword evidence="7" id="KW-0560">Oxidoreductase</keyword>
<sequence length="377" mass="43851">MTENNAKPPIIWLNTLVFLITFVIAAVAVPWYAMAVGIDGSFWWVMFGTLCFAGISITAGYHRLWSHRTYNAHPVVRFIFAIGGALAIQNSALHWSSDHRVHHTHVDDNDRDPYSAKRGFWYSHIGWMLREYDASRYSDYNNVKDLQKDPIVMWQHRHYLSLTLLLNFGWPVVAGLMLGDVWAGLLVVGVLRLVLNHHTTFFINSLAHVWGSQPYTDKNSARDNGVLAFLTFGEGYHNYHHIFSADYRNGIRWWQFDPTKWLIRAFSWLGLASGLKRSSGYQVEKAKLQMQLQRLQMKAHKAPPTLLEKAQQHYDEMAVQLRSYYQARKKLLDSKAQHLREQVNMDALKAQVEELQRSVEQQKRHWRQLVTQIKQHA</sequence>
<dbReference type="PRINTS" id="PR00075">
    <property type="entry name" value="FACDDSATRASE"/>
</dbReference>
<reference evidence="15 16" key="1">
    <citation type="journal article" date="2011" name="Front. Microbiol.">
        <title>Genomic signatures of strain selection and enhancement in Bacillus atrophaeus var. globigii, a historical biowarfare simulant.</title>
        <authorList>
            <person name="Gibbons H.S."/>
            <person name="Broomall S.M."/>
            <person name="McNew L.A."/>
            <person name="Daligault H."/>
            <person name="Chapman C."/>
            <person name="Bruce D."/>
            <person name="Karavis M."/>
            <person name="Krepps M."/>
            <person name="McGregor P.A."/>
            <person name="Hong C."/>
            <person name="Park K.H."/>
            <person name="Akmal A."/>
            <person name="Feldman A."/>
            <person name="Lin J.S."/>
            <person name="Chang W.E."/>
            <person name="Higgs B.W."/>
            <person name="Demirev P."/>
            <person name="Lindquist J."/>
            <person name="Liem A."/>
            <person name="Fochler E."/>
            <person name="Read T.D."/>
            <person name="Tapia R."/>
            <person name="Johnson S."/>
            <person name="Bishop-Lilly K.A."/>
            <person name="Detter C."/>
            <person name="Han C."/>
            <person name="Sozhamannan S."/>
            <person name="Rosenzweig C.N."/>
            <person name="Skowronski E.W."/>
        </authorList>
    </citation>
    <scope>NUCLEOTIDE SEQUENCE [LARGE SCALE GENOMIC DNA]</scope>
    <source>
        <strain evidence="15 16">CL-SP19</strain>
    </source>
</reference>
<evidence type="ECO:0000256" key="1">
    <source>
        <dbReference type="ARBA" id="ARBA00004141"/>
    </source>
</evidence>
<proteinExistence type="inferred from homology"/>
<evidence type="ECO:0000313" key="16">
    <source>
        <dbReference type="Proteomes" id="UP000287908"/>
    </source>
</evidence>
<keyword evidence="11" id="KW-0275">Fatty acid biosynthesis</keyword>
<evidence type="ECO:0000256" key="6">
    <source>
        <dbReference type="ARBA" id="ARBA00022989"/>
    </source>
</evidence>
<dbReference type="GO" id="GO:0006633">
    <property type="term" value="P:fatty acid biosynthetic process"/>
    <property type="evidence" value="ECO:0007669"/>
    <property type="project" value="UniProtKB-KW"/>
</dbReference>
<feature type="domain" description="Fatty acid desaturase" evidence="14">
    <location>
        <begin position="42"/>
        <end position="266"/>
    </location>
</feature>
<evidence type="ECO:0000256" key="10">
    <source>
        <dbReference type="ARBA" id="ARBA00023136"/>
    </source>
</evidence>
<evidence type="ECO:0000313" key="15">
    <source>
        <dbReference type="EMBL" id="RUO76007.1"/>
    </source>
</evidence>
<comment type="subcellular location">
    <subcellularLocation>
        <location evidence="1">Membrane</location>
        <topology evidence="1">Multi-pass membrane protein</topology>
    </subcellularLocation>
</comment>
<comment type="similarity">
    <text evidence="2">Belongs to the fatty acid desaturase type 2 family.</text>
</comment>
<dbReference type="RefSeq" id="WP_126784730.1">
    <property type="nucleotide sequence ID" value="NZ_PIQF01000002.1"/>
</dbReference>
<keyword evidence="10 13" id="KW-0472">Membrane</keyword>
<evidence type="ECO:0000256" key="8">
    <source>
        <dbReference type="ARBA" id="ARBA00023004"/>
    </source>
</evidence>
<keyword evidence="6 13" id="KW-1133">Transmembrane helix</keyword>
<feature type="transmembrane region" description="Helical" evidence="13">
    <location>
        <begin position="41"/>
        <end position="62"/>
    </location>
</feature>
<evidence type="ECO:0000256" key="9">
    <source>
        <dbReference type="ARBA" id="ARBA00023098"/>
    </source>
</evidence>
<dbReference type="OrthoDB" id="19906at2"/>
<evidence type="ECO:0000256" key="2">
    <source>
        <dbReference type="ARBA" id="ARBA00008749"/>
    </source>
</evidence>
<evidence type="ECO:0000256" key="12">
    <source>
        <dbReference type="SAM" id="Coils"/>
    </source>
</evidence>
<keyword evidence="8" id="KW-0408">Iron</keyword>
<keyword evidence="3" id="KW-0444">Lipid biosynthesis</keyword>
<evidence type="ECO:0000256" key="7">
    <source>
        <dbReference type="ARBA" id="ARBA00023002"/>
    </source>
</evidence>
<dbReference type="AlphaFoldDB" id="A0A432ZDH4"/>
<evidence type="ECO:0000256" key="4">
    <source>
        <dbReference type="ARBA" id="ARBA00022692"/>
    </source>
</evidence>
<keyword evidence="4 13" id="KW-0812">Transmembrane</keyword>
<name>A0A432ZDH4_9GAMM</name>
<feature type="transmembrane region" description="Helical" evidence="13">
    <location>
        <begin position="74"/>
        <end position="93"/>
    </location>
</feature>
<accession>A0A432ZDH4</accession>
<keyword evidence="5" id="KW-0276">Fatty acid metabolism</keyword>
<dbReference type="InterPro" id="IPR005804">
    <property type="entry name" value="FA_desaturase_dom"/>
</dbReference>
<evidence type="ECO:0000256" key="3">
    <source>
        <dbReference type="ARBA" id="ARBA00022516"/>
    </source>
</evidence>
<dbReference type="PANTHER" id="PTHR11351:SF31">
    <property type="entry name" value="DESATURASE 1, ISOFORM A-RELATED"/>
    <property type="match status" value="1"/>
</dbReference>
<dbReference type="Proteomes" id="UP000287908">
    <property type="component" value="Unassembled WGS sequence"/>
</dbReference>
<organism evidence="15 16">
    <name type="scientific">Idiomarina seosinensis</name>
    <dbReference type="NCBI Taxonomy" id="281739"/>
    <lineage>
        <taxon>Bacteria</taxon>
        <taxon>Pseudomonadati</taxon>
        <taxon>Pseudomonadota</taxon>
        <taxon>Gammaproteobacteria</taxon>
        <taxon>Alteromonadales</taxon>
        <taxon>Idiomarinaceae</taxon>
        <taxon>Idiomarina</taxon>
    </lineage>
</organism>
<keyword evidence="16" id="KW-1185">Reference proteome</keyword>
<gene>
    <name evidence="15" type="ORF">CWI81_07755</name>
</gene>
<keyword evidence="9" id="KW-0443">Lipid metabolism</keyword>
<evidence type="ECO:0000259" key="14">
    <source>
        <dbReference type="Pfam" id="PF00487"/>
    </source>
</evidence>